<accession>A0A9Q1Q9Y3</accession>
<dbReference type="AlphaFoldDB" id="A0A9Q1Q9Y3"/>
<evidence type="ECO:0000313" key="1">
    <source>
        <dbReference type="EMBL" id="KAJ8433711.1"/>
    </source>
</evidence>
<dbReference type="OrthoDB" id="1422649at2759"/>
<sequence length="151" mass="17009">MKSSLSPCACQPQVTLHWSIVVDLHLIESGSSRRLCSSPRQVGKGLCELPSYYISNRWTKMEASKPIFDVNGIPLERCSQMENEDSAQCKTIGFYYRKLWSMFYYRKGGQHLPSAEDQSTVGKMTHSLSSVDPPIFGQHESGWQAQGQSDD</sequence>
<dbReference type="Proteomes" id="UP001153076">
    <property type="component" value="Unassembled WGS sequence"/>
</dbReference>
<gene>
    <name evidence="1" type="ORF">Cgig2_019820</name>
</gene>
<protein>
    <submittedName>
        <fullName evidence="1">Uncharacterized protein</fullName>
    </submittedName>
</protein>
<evidence type="ECO:0000313" key="2">
    <source>
        <dbReference type="Proteomes" id="UP001153076"/>
    </source>
</evidence>
<keyword evidence="2" id="KW-1185">Reference proteome</keyword>
<proteinExistence type="predicted"/>
<organism evidence="1 2">
    <name type="scientific">Carnegiea gigantea</name>
    <dbReference type="NCBI Taxonomy" id="171969"/>
    <lineage>
        <taxon>Eukaryota</taxon>
        <taxon>Viridiplantae</taxon>
        <taxon>Streptophyta</taxon>
        <taxon>Embryophyta</taxon>
        <taxon>Tracheophyta</taxon>
        <taxon>Spermatophyta</taxon>
        <taxon>Magnoliopsida</taxon>
        <taxon>eudicotyledons</taxon>
        <taxon>Gunneridae</taxon>
        <taxon>Pentapetalae</taxon>
        <taxon>Caryophyllales</taxon>
        <taxon>Cactineae</taxon>
        <taxon>Cactaceae</taxon>
        <taxon>Cactoideae</taxon>
        <taxon>Echinocereeae</taxon>
        <taxon>Carnegiea</taxon>
    </lineage>
</organism>
<comment type="caution">
    <text evidence="1">The sequence shown here is derived from an EMBL/GenBank/DDBJ whole genome shotgun (WGS) entry which is preliminary data.</text>
</comment>
<dbReference type="EMBL" id="JAKOGI010000521">
    <property type="protein sequence ID" value="KAJ8433711.1"/>
    <property type="molecule type" value="Genomic_DNA"/>
</dbReference>
<name>A0A9Q1Q9Y3_9CARY</name>
<reference evidence="1" key="1">
    <citation type="submission" date="2022-04" db="EMBL/GenBank/DDBJ databases">
        <title>Carnegiea gigantea Genome sequencing and assembly v2.</title>
        <authorList>
            <person name="Copetti D."/>
            <person name="Sanderson M.J."/>
            <person name="Burquez A."/>
            <person name="Wojciechowski M.F."/>
        </authorList>
    </citation>
    <scope>NUCLEOTIDE SEQUENCE</scope>
    <source>
        <strain evidence="1">SGP5-SGP5p</strain>
        <tissue evidence="1">Aerial part</tissue>
    </source>
</reference>